<gene>
    <name evidence="2" type="ORF">DET51_102340</name>
    <name evidence="1" type="ORF">DET64_102340</name>
</gene>
<dbReference type="EMBL" id="QPJB01000002">
    <property type="protein sequence ID" value="RCW37192.1"/>
    <property type="molecule type" value="Genomic_DNA"/>
</dbReference>
<evidence type="ECO:0000313" key="1">
    <source>
        <dbReference type="EMBL" id="RBP76319.1"/>
    </source>
</evidence>
<reference evidence="2 3" key="1">
    <citation type="submission" date="2018-07" db="EMBL/GenBank/DDBJ databases">
        <title>Freshwater and sediment microbial communities from various areas in North America, analyzing microbe dynamics in response to fracking.</title>
        <authorList>
            <person name="Lamendella R."/>
        </authorList>
    </citation>
    <scope>NUCLEOTIDE SEQUENCE [LARGE SCALE GENOMIC DNA]</scope>
    <source>
        <strain evidence="2 3">114E</strain>
        <strain evidence="1 4">114E_o</strain>
    </source>
</reference>
<dbReference type="Proteomes" id="UP000252795">
    <property type="component" value="Unassembled WGS sequence"/>
</dbReference>
<evidence type="ECO:0000313" key="3">
    <source>
        <dbReference type="Proteomes" id="UP000252795"/>
    </source>
</evidence>
<dbReference type="AlphaFoldDB" id="A0A368V7W2"/>
<protein>
    <submittedName>
        <fullName evidence="2">Uncharacterized protein</fullName>
    </submittedName>
</protein>
<name>A0A368V7W2_MARNT</name>
<accession>A0A368V7W2</accession>
<proteinExistence type="predicted"/>
<evidence type="ECO:0000313" key="4">
    <source>
        <dbReference type="Proteomes" id="UP000253065"/>
    </source>
</evidence>
<evidence type="ECO:0000313" key="2">
    <source>
        <dbReference type="EMBL" id="RCW37192.1"/>
    </source>
</evidence>
<organism evidence="2 3">
    <name type="scientific">Marinobacter nauticus</name>
    <name type="common">Marinobacter hydrocarbonoclasticus</name>
    <name type="synonym">Marinobacter aquaeolei</name>
    <dbReference type="NCBI Taxonomy" id="2743"/>
    <lineage>
        <taxon>Bacteria</taxon>
        <taxon>Pseudomonadati</taxon>
        <taxon>Pseudomonadota</taxon>
        <taxon>Gammaproteobacteria</taxon>
        <taxon>Pseudomonadales</taxon>
        <taxon>Marinobacteraceae</taxon>
        <taxon>Marinobacter</taxon>
    </lineage>
</organism>
<keyword evidence="4" id="KW-1185">Reference proteome</keyword>
<sequence length="40" mass="4454">MEVLVAVFGKVPCFRGRSLRQAKSNSAWTKNAKIAYNKAI</sequence>
<comment type="caution">
    <text evidence="2">The sequence shown here is derived from an EMBL/GenBank/DDBJ whole genome shotgun (WGS) entry which is preliminary data.</text>
</comment>
<dbReference type="Proteomes" id="UP000253065">
    <property type="component" value="Unassembled WGS sequence"/>
</dbReference>
<dbReference type="EMBL" id="QNSA01000002">
    <property type="protein sequence ID" value="RBP76319.1"/>
    <property type="molecule type" value="Genomic_DNA"/>
</dbReference>